<evidence type="ECO:0000313" key="5">
    <source>
        <dbReference type="Proteomes" id="UP000192923"/>
    </source>
</evidence>
<keyword evidence="5" id="KW-1185">Reference proteome</keyword>
<name>A0A1Y6DBG1_9GAMM</name>
<gene>
    <name evidence="4" type="ORF">SAMN02949497_0483</name>
</gene>
<feature type="domain" description="ABC transporter" evidence="3">
    <location>
        <begin position="328"/>
        <end position="557"/>
    </location>
</feature>
<feature type="domain" description="ABC transporter" evidence="3">
    <location>
        <begin position="7"/>
        <end position="236"/>
    </location>
</feature>
<dbReference type="PANTHER" id="PTHR43038">
    <property type="entry name" value="ATP-BINDING CASSETTE, SUB-FAMILY H, MEMBER 1"/>
    <property type="match status" value="1"/>
</dbReference>
<reference evidence="4 5" key="1">
    <citation type="submission" date="2016-12" db="EMBL/GenBank/DDBJ databases">
        <authorList>
            <person name="Song W.-J."/>
            <person name="Kurnit D.M."/>
        </authorList>
    </citation>
    <scope>NUCLEOTIDE SEQUENCE [LARGE SCALE GENOMIC DNA]</scope>
    <source>
        <strain evidence="4 5">175</strain>
    </source>
</reference>
<dbReference type="EMBL" id="FXAM01000002">
    <property type="protein sequence ID" value="SMF97454.1"/>
    <property type="molecule type" value="Genomic_DNA"/>
</dbReference>
<keyword evidence="2 4" id="KW-0067">ATP-binding</keyword>
<dbReference type="CDD" id="cd03230">
    <property type="entry name" value="ABC_DR_subfamily_A"/>
    <property type="match status" value="2"/>
</dbReference>
<protein>
    <submittedName>
        <fullName evidence="4">ABC-2 type transport system ATP-binding protein</fullName>
    </submittedName>
</protein>
<dbReference type="SUPFAM" id="SSF52540">
    <property type="entry name" value="P-loop containing nucleoside triphosphate hydrolases"/>
    <property type="match status" value="2"/>
</dbReference>
<dbReference type="InterPro" id="IPR027417">
    <property type="entry name" value="P-loop_NTPase"/>
</dbReference>
<dbReference type="Proteomes" id="UP000192923">
    <property type="component" value="Unassembled WGS sequence"/>
</dbReference>
<proteinExistence type="predicted"/>
<evidence type="ECO:0000259" key="3">
    <source>
        <dbReference type="PROSITE" id="PS50893"/>
    </source>
</evidence>
<sequence>MEAAPAVASAGLTKYFGKTEALRGLTLDIHPGRLTGLVGPDGAGKTTLMRLMAGLMRPSGGSLRVLGLDVTRDAARLPELTGYMPQRFGLYEDLSVLENLRLYARLRGLETRSLQEHFDRLLGFTRLAPFTERLAGRLSGGMKQKLGLACALIASPRLLLLDEPGVGVDPVSRQDLWRMVHALTAEGVAVVWATAYLDEAERCDSVLLLNEGKIEFNGPPAALTARLAERSLRLVAPRQDRRAVLARALDLASVCDGTIQGDSVRVVLRRDAARAEIQTLADAVEAELVPVAPRFEDGFIDLLGGGPGGTSALAERFGPVALDAGFAVECRQLTRRFGAFLAADRVDFQVRQGEIFGLLGPNGAGKSTTFKMLCGLLKPSSGEALVAGLNLRTSTSAAKSRLGYMAQKFSLYGLLSVRQNLEFSAGVYGLAGAAKRERVAEMIEIFHLESYLKASPDQLPLGYKQRLALACAVMHAPPVLFLDEPTSGVDPITRREFWTHINGLVRKGVTVLVTTHFMDEAEYCDRVALMYQAQVIALDTPAALERQAARPGLEPPSMEQAFIHLIEAVDAAADTPRGAA</sequence>
<dbReference type="STRING" id="1760988.SAMN02949497_0483"/>
<evidence type="ECO:0000256" key="2">
    <source>
        <dbReference type="ARBA" id="ARBA00022840"/>
    </source>
</evidence>
<dbReference type="OrthoDB" id="9805029at2"/>
<dbReference type="GO" id="GO:0016887">
    <property type="term" value="F:ATP hydrolysis activity"/>
    <property type="evidence" value="ECO:0007669"/>
    <property type="project" value="InterPro"/>
</dbReference>
<dbReference type="InterPro" id="IPR003439">
    <property type="entry name" value="ABC_transporter-like_ATP-bd"/>
</dbReference>
<dbReference type="PROSITE" id="PS50893">
    <property type="entry name" value="ABC_TRANSPORTER_2"/>
    <property type="match status" value="2"/>
</dbReference>
<evidence type="ECO:0000256" key="1">
    <source>
        <dbReference type="ARBA" id="ARBA00022741"/>
    </source>
</evidence>
<keyword evidence="1" id="KW-0547">Nucleotide-binding</keyword>
<dbReference type="GO" id="GO:0005524">
    <property type="term" value="F:ATP binding"/>
    <property type="evidence" value="ECO:0007669"/>
    <property type="project" value="UniProtKB-KW"/>
</dbReference>
<dbReference type="Gene3D" id="3.40.50.300">
    <property type="entry name" value="P-loop containing nucleotide triphosphate hydrolases"/>
    <property type="match status" value="2"/>
</dbReference>
<evidence type="ECO:0000313" key="4">
    <source>
        <dbReference type="EMBL" id="SMF97454.1"/>
    </source>
</evidence>
<accession>A0A1Y6DBG1</accession>
<dbReference type="PANTHER" id="PTHR43038:SF3">
    <property type="entry name" value="ABC TRANSPORTER G FAMILY MEMBER 20 ISOFORM X1"/>
    <property type="match status" value="1"/>
</dbReference>
<dbReference type="InterPro" id="IPR003593">
    <property type="entry name" value="AAA+_ATPase"/>
</dbReference>
<dbReference type="RefSeq" id="WP_085216487.1">
    <property type="nucleotide sequence ID" value="NZ_FXAM01000002.1"/>
</dbReference>
<dbReference type="AlphaFoldDB" id="A0A1Y6DBG1"/>
<dbReference type="InterPro" id="IPR017871">
    <property type="entry name" value="ABC_transporter-like_CS"/>
</dbReference>
<dbReference type="PROSITE" id="PS00211">
    <property type="entry name" value="ABC_TRANSPORTER_1"/>
    <property type="match status" value="1"/>
</dbReference>
<dbReference type="Pfam" id="PF00005">
    <property type="entry name" value="ABC_tran"/>
    <property type="match status" value="2"/>
</dbReference>
<organism evidence="4 5">
    <name type="scientific">Methylomagnum ishizawai</name>
    <dbReference type="NCBI Taxonomy" id="1760988"/>
    <lineage>
        <taxon>Bacteria</taxon>
        <taxon>Pseudomonadati</taxon>
        <taxon>Pseudomonadota</taxon>
        <taxon>Gammaproteobacteria</taxon>
        <taxon>Methylococcales</taxon>
        <taxon>Methylococcaceae</taxon>
        <taxon>Methylomagnum</taxon>
    </lineage>
</organism>
<dbReference type="SMART" id="SM00382">
    <property type="entry name" value="AAA"/>
    <property type="match status" value="2"/>
</dbReference>